<protein>
    <submittedName>
        <fullName evidence="2">Uncharacterized protein</fullName>
    </submittedName>
</protein>
<feature type="coiled-coil region" evidence="1">
    <location>
        <begin position="110"/>
        <end position="140"/>
    </location>
</feature>
<reference evidence="2" key="1">
    <citation type="submission" date="2015-07" db="EMBL/GenBank/DDBJ databases">
        <title>Adaptation to a free-living lifestyle via gene acquisitions in the diplomonad Trepomonas sp. PC1.</title>
        <authorList>
            <person name="Xu F."/>
            <person name="Jerlstrom-Hultqvist J."/>
            <person name="Kolisko M."/>
            <person name="Simpson A.G.B."/>
            <person name="Roger A.J."/>
            <person name="Svard S.G."/>
            <person name="Andersson J.O."/>
        </authorList>
    </citation>
    <scope>NUCLEOTIDE SEQUENCE</scope>
    <source>
        <strain evidence="2">PC1</strain>
    </source>
</reference>
<dbReference type="AlphaFoldDB" id="A0A146K8H8"/>
<sequence length="254" mass="29108">LGLNASKYTARSVLCEYIDQLCFENSEHRDFLLVLSNQLSSVSCCGLSKTSDIFVQIALQVKEIKAQLSKLHTEQKQSGLQLAELNATVLELNGQQLNSQQQILDVNQQIIELQGQVAFYKAEIAEIQRIQAENQFLQSQIGSKQIQDRENVVFELKSEVFNLKRDVQAKNEHIFELEQEILQQKLENQGLKSIQAQLSQSLRQKDQNYFDLEEGESKRLEEMGQAGKTEELYSGLLQRALMIKQNLRSIFDQK</sequence>
<evidence type="ECO:0000313" key="2">
    <source>
        <dbReference type="EMBL" id="JAP91876.1"/>
    </source>
</evidence>
<dbReference type="EMBL" id="GDID01004730">
    <property type="protein sequence ID" value="JAP91876.1"/>
    <property type="molecule type" value="Transcribed_RNA"/>
</dbReference>
<feature type="non-terminal residue" evidence="2">
    <location>
        <position position="1"/>
    </location>
</feature>
<organism evidence="2">
    <name type="scientific">Trepomonas sp. PC1</name>
    <dbReference type="NCBI Taxonomy" id="1076344"/>
    <lineage>
        <taxon>Eukaryota</taxon>
        <taxon>Metamonada</taxon>
        <taxon>Diplomonadida</taxon>
        <taxon>Hexamitidae</taxon>
        <taxon>Hexamitinae</taxon>
        <taxon>Trepomonas</taxon>
    </lineage>
</organism>
<gene>
    <name evidence="2" type="ORF">TPC1_16362</name>
</gene>
<name>A0A146K8H8_9EUKA</name>
<proteinExistence type="predicted"/>
<keyword evidence="1" id="KW-0175">Coiled coil</keyword>
<accession>A0A146K8H8</accession>
<evidence type="ECO:0000256" key="1">
    <source>
        <dbReference type="SAM" id="Coils"/>
    </source>
</evidence>